<dbReference type="EMBL" id="BLLH01000003">
    <property type="protein sequence ID" value="GFH40389.1"/>
    <property type="molecule type" value="Genomic_DNA"/>
</dbReference>
<keyword evidence="4" id="KW-0572">Peptidoglycan-anchor</keyword>
<dbReference type="PROSITE" id="PS51257">
    <property type="entry name" value="PROKAR_LIPOPROTEIN"/>
    <property type="match status" value="1"/>
</dbReference>
<sequence>MVKKRSFKKMMAAGLITLACSSALSTIAGAATIEITKVQNDVGTLHVNDGVTNPFGADVIKLNGAKFTTVDLTADYTAYYKENKTSGETPQDVYEAYVASLRGKTNEEIAEHAGIKPENFEAYVNTNQTAATGETVGLGDGRVDITKLPEKSTVDGKEKDAVYAILETTLANHLINADETESIVIGSAPVFIAFPFTSDYYTAEDAVAGRAIKIYPKNEYGEAVKTPTKGSEDFEIGDEVGYTIDIDIPSDFALEKYKNFTVTDVPGTGLTFTGFTGITVEGSEMTWAEFLEDYDPTITPDPVTGDGETAATLSVDFKSTDADLREALAGKKLTFSVTGKINDNVIISQTTDMVVKNTATYSITNSSGKTITSEPSTPDIETFKYIFQKNDAVDGKALTGAVFQVTQKVEDEDVPLTFKKVILDGKDVYRVSKDEGEDEDSEKLVTDLVVNEDGTLPLYGLDNEEYTLVETKAPDNYRLEKTSYDFTPTDKKSDANGWAGDFDQTGELEINKDDGYYNIYNTPETVLPSTGGNGFMIFTFVAAAGMASAGGFYILKKKSSQA</sequence>
<proteinExistence type="predicted"/>
<dbReference type="RefSeq" id="WP_172355888.1">
    <property type="nucleotide sequence ID" value="NZ_BLLH01000003.1"/>
</dbReference>
<dbReference type="NCBIfam" id="TIGR04226">
    <property type="entry name" value="RrgB_K2N_iso_D2"/>
    <property type="match status" value="1"/>
</dbReference>
<dbReference type="NCBIfam" id="NF033902">
    <property type="entry name" value="iso_D2_wall_anc"/>
    <property type="match status" value="1"/>
</dbReference>
<evidence type="ECO:0000256" key="6">
    <source>
        <dbReference type="SAM" id="SignalP"/>
    </source>
</evidence>
<dbReference type="InterPro" id="IPR026466">
    <property type="entry name" value="Fim_isopep_form_D2_dom"/>
</dbReference>
<feature type="transmembrane region" description="Helical" evidence="5">
    <location>
        <begin position="535"/>
        <end position="555"/>
    </location>
</feature>
<dbReference type="Proteomes" id="UP000475928">
    <property type="component" value="Unassembled WGS sequence"/>
</dbReference>
<protein>
    <submittedName>
        <fullName evidence="10">Peptidase</fullName>
    </submittedName>
</protein>
<feature type="signal peptide" evidence="6">
    <location>
        <begin position="1"/>
        <end position="30"/>
    </location>
</feature>
<keyword evidence="5" id="KW-0812">Transmembrane</keyword>
<evidence type="ECO:0000256" key="1">
    <source>
        <dbReference type="ARBA" id="ARBA00022512"/>
    </source>
</evidence>
<dbReference type="InterPro" id="IPR041033">
    <property type="entry name" value="SpaA_PFL_dom_1"/>
</dbReference>
<accession>A0A6A0B4T1</accession>
<dbReference type="InterPro" id="IPR019931">
    <property type="entry name" value="LPXTG_anchor"/>
</dbReference>
<keyword evidence="3 6" id="KW-0732">Signal</keyword>
<evidence type="ECO:0000256" key="5">
    <source>
        <dbReference type="SAM" id="Phobius"/>
    </source>
</evidence>
<evidence type="ECO:0000259" key="7">
    <source>
        <dbReference type="Pfam" id="PF00746"/>
    </source>
</evidence>
<dbReference type="InterPro" id="IPR048052">
    <property type="entry name" value="FM1-like"/>
</dbReference>
<evidence type="ECO:0000313" key="11">
    <source>
        <dbReference type="Proteomes" id="UP000475928"/>
    </source>
</evidence>
<comment type="caution">
    <text evidence="10">The sequence shown here is derived from an EMBL/GenBank/DDBJ whole genome shotgun (WGS) entry which is preliminary data.</text>
</comment>
<dbReference type="NCBIfam" id="TIGR01167">
    <property type="entry name" value="LPXTG_anchor"/>
    <property type="match status" value="1"/>
</dbReference>
<dbReference type="Pfam" id="PF00746">
    <property type="entry name" value="Gram_pos_anchor"/>
    <property type="match status" value="1"/>
</dbReference>
<feature type="chain" id="PRO_5025387404" evidence="6">
    <location>
        <begin position="31"/>
        <end position="562"/>
    </location>
</feature>
<dbReference type="AlphaFoldDB" id="A0A6A0B4T1"/>
<keyword evidence="1" id="KW-0134">Cell wall</keyword>
<feature type="domain" description="Gram-positive pilin subunit D1 N-terminal" evidence="8">
    <location>
        <begin position="35"/>
        <end position="219"/>
    </location>
</feature>
<feature type="domain" description="Gram-positive cocci surface proteins LPxTG" evidence="7">
    <location>
        <begin position="522"/>
        <end position="559"/>
    </location>
</feature>
<keyword evidence="5" id="KW-0472">Membrane</keyword>
<dbReference type="Gene3D" id="2.60.40.740">
    <property type="match status" value="1"/>
</dbReference>
<dbReference type="InterPro" id="IPR032364">
    <property type="entry name" value="GramPos_pilinD1_N"/>
</dbReference>
<dbReference type="Gene3D" id="2.60.40.10">
    <property type="entry name" value="Immunoglobulins"/>
    <property type="match status" value="2"/>
</dbReference>
<evidence type="ECO:0000259" key="9">
    <source>
        <dbReference type="Pfam" id="PF17802"/>
    </source>
</evidence>
<reference evidence="10 11" key="1">
    <citation type="submission" date="2020-02" db="EMBL/GenBank/DDBJ databases">
        <title>Draft genome sequence of Lactococcus sp. Hs20B0-1.</title>
        <authorList>
            <person name="Noda S."/>
            <person name="Yuki M."/>
            <person name="Ohkuma M."/>
        </authorList>
    </citation>
    <scope>NUCLEOTIDE SEQUENCE [LARGE SCALE GENOMIC DNA]</scope>
    <source>
        <strain evidence="10 11">Hs20B0-1</strain>
    </source>
</reference>
<evidence type="ECO:0000259" key="8">
    <source>
        <dbReference type="Pfam" id="PF16555"/>
    </source>
</evidence>
<keyword evidence="5" id="KW-1133">Transmembrane helix</keyword>
<gene>
    <name evidence="10" type="primary">fms13</name>
    <name evidence="10" type="ORF">Hs20B_07870</name>
</gene>
<organism evidence="10 11">
    <name type="scientific">Pseudolactococcus insecticola</name>
    <dbReference type="NCBI Taxonomy" id="2709158"/>
    <lineage>
        <taxon>Bacteria</taxon>
        <taxon>Bacillati</taxon>
        <taxon>Bacillota</taxon>
        <taxon>Bacilli</taxon>
        <taxon>Lactobacillales</taxon>
        <taxon>Streptococcaceae</taxon>
        <taxon>Pseudolactococcus</taxon>
    </lineage>
</organism>
<evidence type="ECO:0000256" key="4">
    <source>
        <dbReference type="ARBA" id="ARBA00023088"/>
    </source>
</evidence>
<name>A0A6A0B4T1_9LACT</name>
<evidence type="ECO:0000256" key="2">
    <source>
        <dbReference type="ARBA" id="ARBA00022525"/>
    </source>
</evidence>
<keyword evidence="2" id="KW-0964">Secreted</keyword>
<keyword evidence="11" id="KW-1185">Reference proteome</keyword>
<feature type="domain" description="SpaA-like prealbumin fold" evidence="9">
    <location>
        <begin position="386"/>
        <end position="491"/>
    </location>
</feature>
<dbReference type="InterPro" id="IPR013783">
    <property type="entry name" value="Ig-like_fold"/>
</dbReference>
<dbReference type="Pfam" id="PF16555">
    <property type="entry name" value="GramPos_pilinD1"/>
    <property type="match status" value="1"/>
</dbReference>
<evidence type="ECO:0000313" key="10">
    <source>
        <dbReference type="EMBL" id="GFH40389.1"/>
    </source>
</evidence>
<dbReference type="Pfam" id="PF17802">
    <property type="entry name" value="SpaA"/>
    <property type="match status" value="1"/>
</dbReference>
<evidence type="ECO:0000256" key="3">
    <source>
        <dbReference type="ARBA" id="ARBA00022729"/>
    </source>
</evidence>